<reference evidence="2" key="1">
    <citation type="journal article" date="2020" name="BMC Genomics">
        <title>Correction to: Identification and distribution of gene clusters required for synthesis of sphingolipid metabolism inhibitors in diverse species of the filamentous fungus Fusarium.</title>
        <authorList>
            <person name="Kim H.S."/>
            <person name="Lohmar J.M."/>
            <person name="Busman M."/>
            <person name="Brown D.W."/>
            <person name="Naumann T.A."/>
            <person name="Divon H.H."/>
            <person name="Lysoe E."/>
            <person name="Uhlig S."/>
            <person name="Proctor R.H."/>
        </authorList>
    </citation>
    <scope>NUCLEOTIDE SEQUENCE</scope>
    <source>
        <strain evidence="2">NRRL 20472</strain>
    </source>
</reference>
<reference evidence="2" key="2">
    <citation type="submission" date="2020-05" db="EMBL/GenBank/DDBJ databases">
        <authorList>
            <person name="Kim H.-S."/>
            <person name="Proctor R.H."/>
            <person name="Brown D.W."/>
        </authorList>
    </citation>
    <scope>NUCLEOTIDE SEQUENCE</scope>
    <source>
        <strain evidence="2">NRRL 20472</strain>
    </source>
</reference>
<proteinExistence type="predicted"/>
<name>A0A8H4X7V7_9HYPO</name>
<comment type="caution">
    <text evidence="2">The sequence shown here is derived from an EMBL/GenBank/DDBJ whole genome shotgun (WGS) entry which is preliminary data.</text>
</comment>
<feature type="region of interest" description="Disordered" evidence="1">
    <location>
        <begin position="66"/>
        <end position="130"/>
    </location>
</feature>
<accession>A0A8H4X7V7</accession>
<evidence type="ECO:0000256" key="1">
    <source>
        <dbReference type="SAM" id="MobiDB-lite"/>
    </source>
</evidence>
<feature type="compositionally biased region" description="Low complexity" evidence="1">
    <location>
        <begin position="89"/>
        <end position="102"/>
    </location>
</feature>
<organism evidence="2 3">
    <name type="scientific">Fusarium sarcochroum</name>
    <dbReference type="NCBI Taxonomy" id="1208366"/>
    <lineage>
        <taxon>Eukaryota</taxon>
        <taxon>Fungi</taxon>
        <taxon>Dikarya</taxon>
        <taxon>Ascomycota</taxon>
        <taxon>Pezizomycotina</taxon>
        <taxon>Sordariomycetes</taxon>
        <taxon>Hypocreomycetidae</taxon>
        <taxon>Hypocreales</taxon>
        <taxon>Nectriaceae</taxon>
        <taxon>Fusarium</taxon>
        <taxon>Fusarium lateritium species complex</taxon>
    </lineage>
</organism>
<dbReference type="EMBL" id="JABEXW010000365">
    <property type="protein sequence ID" value="KAF4965208.1"/>
    <property type="molecule type" value="Genomic_DNA"/>
</dbReference>
<evidence type="ECO:0000313" key="2">
    <source>
        <dbReference type="EMBL" id="KAF4965208.1"/>
    </source>
</evidence>
<protein>
    <submittedName>
        <fullName evidence="2">Uncharacterized protein</fullName>
    </submittedName>
</protein>
<evidence type="ECO:0000313" key="3">
    <source>
        <dbReference type="Proteomes" id="UP000622797"/>
    </source>
</evidence>
<dbReference type="Proteomes" id="UP000622797">
    <property type="component" value="Unassembled WGS sequence"/>
</dbReference>
<keyword evidence="3" id="KW-1185">Reference proteome</keyword>
<gene>
    <name evidence="2" type="ORF">FSARC_6970</name>
</gene>
<sequence length="159" mass="17714">MFVVEHDTLNTEHHGHGLEMRDLTFWDQKGNRQETAAGRSPSHLSRTPLARCRSINLRSYRLTISLPLSPRSKSSKKKGHRKSTDDDSPSSSGSRRGASSSKRSSKHHGHSSRITTSGEETGGVLSQFDFSQLSPEENGIKWNWNSSISLELLAFSPRV</sequence>
<dbReference type="AlphaFoldDB" id="A0A8H4X7V7"/>